<evidence type="ECO:0000256" key="1">
    <source>
        <dbReference type="ARBA" id="ARBA00022527"/>
    </source>
</evidence>
<accession>A0ABU8U2G5</accession>
<dbReference type="InterPro" id="IPR036890">
    <property type="entry name" value="HATPase_C_sf"/>
</dbReference>
<reference evidence="3 4" key="1">
    <citation type="submission" date="2024-03" db="EMBL/GenBank/DDBJ databases">
        <title>Novel Streptomyces species of biotechnological and ecological value are a feature of Machair soil.</title>
        <authorList>
            <person name="Prole J.R."/>
            <person name="Goodfellow M."/>
            <person name="Allenby N."/>
            <person name="Ward A.C."/>
        </authorList>
    </citation>
    <scope>NUCLEOTIDE SEQUENCE [LARGE SCALE GENOMIC DNA]</scope>
    <source>
        <strain evidence="3 4">MS1.HAVA.3</strain>
    </source>
</reference>
<sequence length="122" mass="12538">MDAMSVNAVAHPAVSVAAARRSARDFLDALVPPATAEAADTVILVVSELVTNALLHGGGTCAVQLTAHPGGLEVAVHDPSPQPPRMRTPDLIDGTGGFGWPMVNHLAHRTAVTLPARTAARP</sequence>
<feature type="domain" description="Histidine kinase/HSP90-like ATPase" evidence="2">
    <location>
        <begin position="11"/>
        <end position="112"/>
    </location>
</feature>
<keyword evidence="1" id="KW-0723">Serine/threonine-protein kinase</keyword>
<keyword evidence="3" id="KW-0547">Nucleotide-binding</keyword>
<keyword evidence="3" id="KW-0067">ATP-binding</keyword>
<dbReference type="SUPFAM" id="SSF55874">
    <property type="entry name" value="ATPase domain of HSP90 chaperone/DNA topoisomerase II/histidine kinase"/>
    <property type="match status" value="1"/>
</dbReference>
<keyword evidence="1" id="KW-0418">Kinase</keyword>
<dbReference type="PANTHER" id="PTHR35526">
    <property type="entry name" value="ANTI-SIGMA-F FACTOR RSBW-RELATED"/>
    <property type="match status" value="1"/>
</dbReference>
<dbReference type="InterPro" id="IPR050267">
    <property type="entry name" value="Anti-sigma-factor_SerPK"/>
</dbReference>
<dbReference type="CDD" id="cd16936">
    <property type="entry name" value="HATPase_RsbW-like"/>
    <property type="match status" value="1"/>
</dbReference>
<dbReference type="Gene3D" id="3.30.565.10">
    <property type="entry name" value="Histidine kinase-like ATPase, C-terminal domain"/>
    <property type="match status" value="1"/>
</dbReference>
<dbReference type="PANTHER" id="PTHR35526:SF3">
    <property type="entry name" value="ANTI-SIGMA-F FACTOR RSBW"/>
    <property type="match status" value="1"/>
</dbReference>
<protein>
    <submittedName>
        <fullName evidence="3">ATP-binding protein</fullName>
    </submittedName>
</protein>
<dbReference type="Pfam" id="PF13581">
    <property type="entry name" value="HATPase_c_2"/>
    <property type="match status" value="1"/>
</dbReference>
<evidence type="ECO:0000259" key="2">
    <source>
        <dbReference type="Pfam" id="PF13581"/>
    </source>
</evidence>
<dbReference type="EMBL" id="JBBKAM010000002">
    <property type="protein sequence ID" value="MEJ8642071.1"/>
    <property type="molecule type" value="Genomic_DNA"/>
</dbReference>
<organism evidence="3 4">
    <name type="scientific">Streptomyces caledonius</name>
    <dbReference type="NCBI Taxonomy" id="3134107"/>
    <lineage>
        <taxon>Bacteria</taxon>
        <taxon>Bacillati</taxon>
        <taxon>Actinomycetota</taxon>
        <taxon>Actinomycetes</taxon>
        <taxon>Kitasatosporales</taxon>
        <taxon>Streptomycetaceae</taxon>
        <taxon>Streptomyces</taxon>
    </lineage>
</organism>
<evidence type="ECO:0000313" key="4">
    <source>
        <dbReference type="Proteomes" id="UP001382904"/>
    </source>
</evidence>
<dbReference type="Proteomes" id="UP001382904">
    <property type="component" value="Unassembled WGS sequence"/>
</dbReference>
<keyword evidence="4" id="KW-1185">Reference proteome</keyword>
<evidence type="ECO:0000313" key="3">
    <source>
        <dbReference type="EMBL" id="MEJ8642071.1"/>
    </source>
</evidence>
<dbReference type="GO" id="GO:0005524">
    <property type="term" value="F:ATP binding"/>
    <property type="evidence" value="ECO:0007669"/>
    <property type="project" value="UniProtKB-KW"/>
</dbReference>
<gene>
    <name evidence="3" type="ORF">WKI68_12470</name>
</gene>
<comment type="caution">
    <text evidence="3">The sequence shown here is derived from an EMBL/GenBank/DDBJ whole genome shotgun (WGS) entry which is preliminary data.</text>
</comment>
<proteinExistence type="predicted"/>
<keyword evidence="1" id="KW-0808">Transferase</keyword>
<dbReference type="InterPro" id="IPR003594">
    <property type="entry name" value="HATPase_dom"/>
</dbReference>
<name>A0ABU8U2G5_9ACTN</name>